<evidence type="ECO:0000313" key="1">
    <source>
        <dbReference type="EMBL" id="MBP2248684.1"/>
    </source>
</evidence>
<dbReference type="Proteomes" id="UP000810207">
    <property type="component" value="Unassembled WGS sequence"/>
</dbReference>
<dbReference type="EMBL" id="JAGIKV010000026">
    <property type="protein sequence ID" value="MBP2248684.1"/>
    <property type="molecule type" value="Genomic_DNA"/>
</dbReference>
<evidence type="ECO:0000313" key="2">
    <source>
        <dbReference type="Proteomes" id="UP000810207"/>
    </source>
</evidence>
<proteinExistence type="predicted"/>
<organism evidence="1 2">
    <name type="scientific">Paenibacillus xylanexedens</name>
    <dbReference type="NCBI Taxonomy" id="528191"/>
    <lineage>
        <taxon>Bacteria</taxon>
        <taxon>Bacillati</taxon>
        <taxon>Bacillota</taxon>
        <taxon>Bacilli</taxon>
        <taxon>Bacillales</taxon>
        <taxon>Paenibacillaceae</taxon>
        <taxon>Paenibacillus</taxon>
    </lineage>
</organism>
<reference evidence="1 2" key="1">
    <citation type="submission" date="2021-03" db="EMBL/GenBank/DDBJ databases">
        <title>Genomic Encyclopedia of Type Strains, Phase IV (KMG-IV): sequencing the most valuable type-strain genomes for metagenomic binning, comparative biology and taxonomic classification.</title>
        <authorList>
            <person name="Goeker M."/>
        </authorList>
    </citation>
    <scope>NUCLEOTIDE SEQUENCE [LARGE SCALE GENOMIC DNA]</scope>
    <source>
        <strain evidence="1 2">DSM 21292</strain>
    </source>
</reference>
<dbReference type="GO" id="GO:0003677">
    <property type="term" value="F:DNA binding"/>
    <property type="evidence" value="ECO:0007669"/>
    <property type="project" value="UniProtKB-KW"/>
</dbReference>
<gene>
    <name evidence="1" type="ORF">J2Z28_005367</name>
</gene>
<keyword evidence="1" id="KW-0238">DNA-binding</keyword>
<dbReference type="SUPFAM" id="SSF52172">
    <property type="entry name" value="CheY-like"/>
    <property type="match status" value="1"/>
</dbReference>
<accession>A0ABS4S2B3</accession>
<name>A0ABS4S2B3_PAEXY</name>
<dbReference type="InterPro" id="IPR011006">
    <property type="entry name" value="CheY-like_superfamily"/>
</dbReference>
<protein>
    <submittedName>
        <fullName evidence="1">DNA-binding response OmpR family regulator</fullName>
    </submittedName>
</protein>
<comment type="caution">
    <text evidence="1">The sequence shown here is derived from an EMBL/GenBank/DDBJ whole genome shotgun (WGS) entry which is preliminary data.</text>
</comment>
<sequence length="40" mass="4786">MLTHQRKVLIIEDESDISRILRDYLTKNQYEAHEKCEPGL</sequence>
<keyword evidence="2" id="KW-1185">Reference proteome</keyword>